<dbReference type="PROSITE" id="PS50082">
    <property type="entry name" value="WD_REPEATS_2"/>
    <property type="match status" value="2"/>
</dbReference>
<accession>A0A081CMU0</accession>
<dbReference type="GeneID" id="26307027"/>
<dbReference type="SUPFAM" id="SSF50978">
    <property type="entry name" value="WD40 repeat-like"/>
    <property type="match status" value="1"/>
</dbReference>
<reference evidence="2" key="1">
    <citation type="journal article" date="2014" name="Genome Announc.">
        <title>Draft Genome Sequence of the Yeast Pseudozyma antarctica Type Strain JCM10317, a Producer of the Glycolipid Biosurfactants, Mannosylerythritol Lipids.</title>
        <authorList>
            <person name="Saika A."/>
            <person name="Koike H."/>
            <person name="Hori T."/>
            <person name="Fukuoka T."/>
            <person name="Sato S."/>
            <person name="Habe H."/>
            <person name="Kitamoto D."/>
            <person name="Morita T."/>
        </authorList>
    </citation>
    <scope>NUCLEOTIDE SEQUENCE [LARGE SCALE GENOMIC DNA]</scope>
    <source>
        <strain evidence="2">JCM 10317</strain>
    </source>
</reference>
<protein>
    <submittedName>
        <fullName evidence="1">Nuclear pore complex subunit</fullName>
    </submittedName>
</protein>
<gene>
    <name evidence="1" type="ORF">PAN0_030c6216</name>
</gene>
<dbReference type="Pfam" id="PF00400">
    <property type="entry name" value="WD40"/>
    <property type="match status" value="3"/>
</dbReference>
<dbReference type="InterPro" id="IPR036322">
    <property type="entry name" value="WD40_repeat_dom_sf"/>
</dbReference>
<name>A0A081CMU0_PSEA2</name>
<dbReference type="InterPro" id="IPR015943">
    <property type="entry name" value="WD40/YVTN_repeat-like_dom_sf"/>
</dbReference>
<keyword evidence="2" id="KW-1185">Reference proteome</keyword>
<dbReference type="SMART" id="SM00320">
    <property type="entry name" value="WD40"/>
    <property type="match status" value="4"/>
</dbReference>
<dbReference type="InterPro" id="IPR019775">
    <property type="entry name" value="WD40_repeat_CS"/>
</dbReference>
<dbReference type="InterPro" id="IPR001680">
    <property type="entry name" value="WD40_rpt"/>
</dbReference>
<dbReference type="PROSITE" id="PS50294">
    <property type="entry name" value="WD_REPEATS_REGION"/>
    <property type="match status" value="1"/>
</dbReference>
<dbReference type="Proteomes" id="UP000053758">
    <property type="component" value="Unassembled WGS sequence"/>
</dbReference>
<evidence type="ECO:0000313" key="1">
    <source>
        <dbReference type="EMBL" id="GAK67986.1"/>
    </source>
</evidence>
<dbReference type="PROSITE" id="PS00678">
    <property type="entry name" value="WD_REPEATS_1"/>
    <property type="match status" value="1"/>
</dbReference>
<organism evidence="1 2">
    <name type="scientific">Pseudozyma antarctica</name>
    <name type="common">Yeast</name>
    <name type="synonym">Candida antarctica</name>
    <dbReference type="NCBI Taxonomy" id="84753"/>
    <lineage>
        <taxon>Eukaryota</taxon>
        <taxon>Fungi</taxon>
        <taxon>Dikarya</taxon>
        <taxon>Basidiomycota</taxon>
        <taxon>Ustilaginomycotina</taxon>
        <taxon>Ustilaginomycetes</taxon>
        <taxon>Ustilaginales</taxon>
        <taxon>Ustilaginaceae</taxon>
        <taxon>Moesziomyces</taxon>
    </lineage>
</organism>
<evidence type="ECO:0000313" key="2">
    <source>
        <dbReference type="Proteomes" id="UP000053758"/>
    </source>
</evidence>
<dbReference type="EMBL" id="DF830097">
    <property type="protein sequence ID" value="GAK67986.1"/>
    <property type="molecule type" value="Genomic_DNA"/>
</dbReference>
<sequence length="392" mass="42527">MSRPSSSRSSPTPSDIVFPDPPTANISALAFSPTPSTSTSILAASWDHGVHHYRLDDGRAVKVQTFAHEAPVLDVCFVSDTIAASAGVDRRVRLHDLGTGKTMVVGKHEDAVLKLRWCAKTQLLVSGSADRTLRFWDVHSGEGIKALRMPDKVIAMDISPAFASVQAGPLPTASQGGKLAERDETPRLVVGMAGRHVYVYDLVPLRAAIDREKKGEKVEDRDWEPDQKRESSLKFMARDVRCMPSGDGYATSSIEGRIAVEFFNPKPAVQALKYAFKCHRETMDDEEGPYDTVYPVHAIAFHPTHGTFASLGGDGVASVWDAGAKKRIRQYPRLDSTITAAAFDPSGHVLLIATGTDAVEPINSPNAVTLIAKTNVHEECKPKSKSSSKSKK</sequence>
<dbReference type="PANTHER" id="PTHR10971">
    <property type="entry name" value="MRNA EXPORT FACTOR AND BUB3"/>
    <property type="match status" value="1"/>
</dbReference>
<dbReference type="HOGENOM" id="CLU_038526_0_0_1"/>
<dbReference type="Gene3D" id="2.130.10.10">
    <property type="entry name" value="YVTN repeat-like/Quinoprotein amine dehydrogenase"/>
    <property type="match status" value="1"/>
</dbReference>
<dbReference type="RefSeq" id="XP_014653815.1">
    <property type="nucleotide sequence ID" value="XM_014798329.1"/>
</dbReference>
<proteinExistence type="predicted"/>
<dbReference type="OrthoDB" id="10262475at2759"/>
<dbReference type="AlphaFoldDB" id="A0A081CMU0"/>